<dbReference type="GO" id="GO:0008270">
    <property type="term" value="F:zinc ion binding"/>
    <property type="evidence" value="ECO:0007669"/>
    <property type="project" value="UniProtKB-KW"/>
</dbReference>
<evidence type="ECO:0000256" key="1">
    <source>
        <dbReference type="ARBA" id="ARBA00004123"/>
    </source>
</evidence>
<reference evidence="9" key="1">
    <citation type="journal article" date="2020" name="Stud. Mycol.">
        <title>101 Dothideomycetes genomes: a test case for predicting lifestyles and emergence of pathogens.</title>
        <authorList>
            <person name="Haridas S."/>
            <person name="Albert R."/>
            <person name="Binder M."/>
            <person name="Bloem J."/>
            <person name="Labutti K."/>
            <person name="Salamov A."/>
            <person name="Andreopoulos B."/>
            <person name="Baker S."/>
            <person name="Barry K."/>
            <person name="Bills G."/>
            <person name="Bluhm B."/>
            <person name="Cannon C."/>
            <person name="Castanera R."/>
            <person name="Culley D."/>
            <person name="Daum C."/>
            <person name="Ezra D."/>
            <person name="Gonzalez J."/>
            <person name="Henrissat B."/>
            <person name="Kuo A."/>
            <person name="Liang C."/>
            <person name="Lipzen A."/>
            <person name="Lutzoni F."/>
            <person name="Magnuson J."/>
            <person name="Mondo S."/>
            <person name="Nolan M."/>
            <person name="Ohm R."/>
            <person name="Pangilinan J."/>
            <person name="Park H.-J."/>
            <person name="Ramirez L."/>
            <person name="Alfaro M."/>
            <person name="Sun H."/>
            <person name="Tritt A."/>
            <person name="Yoshinaga Y."/>
            <person name="Zwiers L.-H."/>
            <person name="Turgeon B."/>
            <person name="Goodwin S."/>
            <person name="Spatafora J."/>
            <person name="Crous P."/>
            <person name="Grigoriev I."/>
        </authorList>
    </citation>
    <scope>NUCLEOTIDE SEQUENCE</scope>
    <source>
        <strain evidence="9">CBS 109.77</strain>
    </source>
</reference>
<feature type="domain" description="C2H2-type" evidence="8">
    <location>
        <begin position="19"/>
        <end position="46"/>
    </location>
</feature>
<dbReference type="GO" id="GO:0000981">
    <property type="term" value="F:DNA-binding transcription factor activity, RNA polymerase II-specific"/>
    <property type="evidence" value="ECO:0007669"/>
    <property type="project" value="TreeGrafter"/>
</dbReference>
<dbReference type="GO" id="GO:0005634">
    <property type="term" value="C:nucleus"/>
    <property type="evidence" value="ECO:0007669"/>
    <property type="project" value="UniProtKB-SubCell"/>
</dbReference>
<evidence type="ECO:0000313" key="9">
    <source>
        <dbReference type="EMBL" id="KAF2786382.1"/>
    </source>
</evidence>
<keyword evidence="3" id="KW-0677">Repeat</keyword>
<comment type="subcellular location">
    <subcellularLocation>
        <location evidence="1">Nucleus</location>
    </subcellularLocation>
</comment>
<evidence type="ECO:0000256" key="4">
    <source>
        <dbReference type="ARBA" id="ARBA00022771"/>
    </source>
</evidence>
<dbReference type="PANTHER" id="PTHR24394">
    <property type="entry name" value="ZINC FINGER PROTEIN"/>
    <property type="match status" value="1"/>
</dbReference>
<proteinExistence type="predicted"/>
<dbReference type="EMBL" id="MU002478">
    <property type="protein sequence ID" value="KAF2786382.1"/>
    <property type="molecule type" value="Genomic_DNA"/>
</dbReference>
<dbReference type="PANTHER" id="PTHR24394:SF44">
    <property type="entry name" value="ZINC FINGER PROTEIN 271-LIKE"/>
    <property type="match status" value="1"/>
</dbReference>
<evidence type="ECO:0000313" key="10">
    <source>
        <dbReference type="Proteomes" id="UP000799757"/>
    </source>
</evidence>
<dbReference type="Proteomes" id="UP000799757">
    <property type="component" value="Unassembled WGS sequence"/>
</dbReference>
<evidence type="ECO:0000256" key="7">
    <source>
        <dbReference type="PROSITE-ProRule" id="PRU00042"/>
    </source>
</evidence>
<feature type="non-terminal residue" evidence="9">
    <location>
        <position position="1"/>
    </location>
</feature>
<protein>
    <recommendedName>
        <fullName evidence="8">C2H2-type domain-containing protein</fullName>
    </recommendedName>
</protein>
<dbReference type="AlphaFoldDB" id="A0A6A6WQL4"/>
<dbReference type="PROSITE" id="PS50157">
    <property type="entry name" value="ZINC_FINGER_C2H2_2"/>
    <property type="match status" value="1"/>
</dbReference>
<dbReference type="InterPro" id="IPR036236">
    <property type="entry name" value="Znf_C2H2_sf"/>
</dbReference>
<dbReference type="FunFam" id="3.30.160.60:FF:000100">
    <property type="entry name" value="Zinc finger 45-like"/>
    <property type="match status" value="1"/>
</dbReference>
<evidence type="ECO:0000256" key="3">
    <source>
        <dbReference type="ARBA" id="ARBA00022737"/>
    </source>
</evidence>
<name>A0A6A6WQL4_9PLEO</name>
<sequence length="81" mass="9282">SPVITYIQLNAVQQNDPSFNCDQCPLSFHRNHDLKRHKWIHLAVKPFPCGHCEKRFARRESSKRHVLAKGCRKTAAEGASN</sequence>
<dbReference type="OrthoDB" id="8922241at2759"/>
<evidence type="ECO:0000256" key="2">
    <source>
        <dbReference type="ARBA" id="ARBA00022723"/>
    </source>
</evidence>
<keyword evidence="2" id="KW-0479">Metal-binding</keyword>
<accession>A0A6A6WQL4</accession>
<keyword evidence="4 7" id="KW-0863">Zinc-finger</keyword>
<keyword evidence="5" id="KW-0862">Zinc</keyword>
<keyword evidence="6" id="KW-0539">Nucleus</keyword>
<dbReference type="InterPro" id="IPR013087">
    <property type="entry name" value="Znf_C2H2_type"/>
</dbReference>
<dbReference type="Pfam" id="PF00096">
    <property type="entry name" value="zf-C2H2"/>
    <property type="match status" value="1"/>
</dbReference>
<feature type="non-terminal residue" evidence="9">
    <location>
        <position position="81"/>
    </location>
</feature>
<evidence type="ECO:0000259" key="8">
    <source>
        <dbReference type="PROSITE" id="PS50157"/>
    </source>
</evidence>
<gene>
    <name evidence="9" type="ORF">K505DRAFT_224667</name>
</gene>
<organism evidence="9 10">
    <name type="scientific">Melanomma pulvis-pyrius CBS 109.77</name>
    <dbReference type="NCBI Taxonomy" id="1314802"/>
    <lineage>
        <taxon>Eukaryota</taxon>
        <taxon>Fungi</taxon>
        <taxon>Dikarya</taxon>
        <taxon>Ascomycota</taxon>
        <taxon>Pezizomycotina</taxon>
        <taxon>Dothideomycetes</taxon>
        <taxon>Pleosporomycetidae</taxon>
        <taxon>Pleosporales</taxon>
        <taxon>Melanommataceae</taxon>
        <taxon>Melanomma</taxon>
    </lineage>
</organism>
<evidence type="ECO:0000256" key="6">
    <source>
        <dbReference type="ARBA" id="ARBA00023242"/>
    </source>
</evidence>
<evidence type="ECO:0000256" key="5">
    <source>
        <dbReference type="ARBA" id="ARBA00022833"/>
    </source>
</evidence>
<dbReference type="PROSITE" id="PS00028">
    <property type="entry name" value="ZINC_FINGER_C2H2_1"/>
    <property type="match status" value="1"/>
</dbReference>
<keyword evidence="10" id="KW-1185">Reference proteome</keyword>
<dbReference type="Gene3D" id="3.30.160.60">
    <property type="entry name" value="Classic Zinc Finger"/>
    <property type="match status" value="2"/>
</dbReference>
<dbReference type="SUPFAM" id="SSF57667">
    <property type="entry name" value="beta-beta-alpha zinc fingers"/>
    <property type="match status" value="1"/>
</dbReference>